<dbReference type="PROSITE" id="PS50158">
    <property type="entry name" value="ZF_CCHC"/>
    <property type="match status" value="1"/>
</dbReference>
<sequence length="184" mass="20692">MDFVKARLLDEELKIKGNAHSLPDETSIKANQDGGCYQCGDKTHFKINCPKLIGANNYRNRGGRSYRGQSNRSQGYRAEGTLPTTFKEAKQFQDSTEAIEKELKAHEEPKTWTPQDLPDGEVASSYNESSCILKEDNMDFSVRPSEVSAKRKISNQIGEHFMETTYSFEQAKLNSSIEANSVLD</sequence>
<dbReference type="EMBL" id="OV725078">
    <property type="protein sequence ID" value="CAH1394212.1"/>
    <property type="molecule type" value="Genomic_DNA"/>
</dbReference>
<accession>A0A9P0EFL2</accession>
<dbReference type="Proteomes" id="UP001152798">
    <property type="component" value="Chromosome 2"/>
</dbReference>
<evidence type="ECO:0000259" key="3">
    <source>
        <dbReference type="PROSITE" id="PS50158"/>
    </source>
</evidence>
<evidence type="ECO:0000256" key="2">
    <source>
        <dbReference type="SAM" id="MobiDB-lite"/>
    </source>
</evidence>
<dbReference type="OrthoDB" id="6779891at2759"/>
<dbReference type="AlphaFoldDB" id="A0A9P0EFL2"/>
<evidence type="ECO:0000256" key="1">
    <source>
        <dbReference type="PROSITE-ProRule" id="PRU00047"/>
    </source>
</evidence>
<dbReference type="GO" id="GO:0003676">
    <property type="term" value="F:nucleic acid binding"/>
    <property type="evidence" value="ECO:0007669"/>
    <property type="project" value="InterPro"/>
</dbReference>
<keyword evidence="1" id="KW-0862">Zinc</keyword>
<reference evidence="4" key="1">
    <citation type="submission" date="2022-01" db="EMBL/GenBank/DDBJ databases">
        <authorList>
            <person name="King R."/>
        </authorList>
    </citation>
    <scope>NUCLEOTIDE SEQUENCE</scope>
</reference>
<keyword evidence="5" id="KW-1185">Reference proteome</keyword>
<gene>
    <name evidence="4" type="ORF">NEZAVI_LOCUS4747</name>
</gene>
<dbReference type="InterPro" id="IPR001878">
    <property type="entry name" value="Znf_CCHC"/>
</dbReference>
<feature type="domain" description="CCHC-type" evidence="3">
    <location>
        <begin position="36"/>
        <end position="51"/>
    </location>
</feature>
<keyword evidence="1" id="KW-0479">Metal-binding</keyword>
<evidence type="ECO:0000313" key="5">
    <source>
        <dbReference type="Proteomes" id="UP001152798"/>
    </source>
</evidence>
<feature type="region of interest" description="Disordered" evidence="2">
    <location>
        <begin position="58"/>
        <end position="77"/>
    </location>
</feature>
<keyword evidence="1" id="KW-0863">Zinc-finger</keyword>
<name>A0A9P0EFL2_NEZVI</name>
<protein>
    <recommendedName>
        <fullName evidence="3">CCHC-type domain-containing protein</fullName>
    </recommendedName>
</protein>
<organism evidence="4 5">
    <name type="scientific">Nezara viridula</name>
    <name type="common">Southern green stink bug</name>
    <name type="synonym">Cimex viridulus</name>
    <dbReference type="NCBI Taxonomy" id="85310"/>
    <lineage>
        <taxon>Eukaryota</taxon>
        <taxon>Metazoa</taxon>
        <taxon>Ecdysozoa</taxon>
        <taxon>Arthropoda</taxon>
        <taxon>Hexapoda</taxon>
        <taxon>Insecta</taxon>
        <taxon>Pterygota</taxon>
        <taxon>Neoptera</taxon>
        <taxon>Paraneoptera</taxon>
        <taxon>Hemiptera</taxon>
        <taxon>Heteroptera</taxon>
        <taxon>Panheteroptera</taxon>
        <taxon>Pentatomomorpha</taxon>
        <taxon>Pentatomoidea</taxon>
        <taxon>Pentatomidae</taxon>
        <taxon>Pentatominae</taxon>
        <taxon>Nezara</taxon>
    </lineage>
</organism>
<proteinExistence type="predicted"/>
<evidence type="ECO:0000313" key="4">
    <source>
        <dbReference type="EMBL" id="CAH1394212.1"/>
    </source>
</evidence>
<feature type="compositionally biased region" description="Low complexity" evidence="2">
    <location>
        <begin position="66"/>
        <end position="75"/>
    </location>
</feature>
<dbReference type="GO" id="GO:0008270">
    <property type="term" value="F:zinc ion binding"/>
    <property type="evidence" value="ECO:0007669"/>
    <property type="project" value="UniProtKB-KW"/>
</dbReference>